<feature type="region of interest" description="Disordered" evidence="6">
    <location>
        <begin position="1"/>
        <end position="29"/>
    </location>
</feature>
<dbReference type="Pfam" id="PF10271">
    <property type="entry name" value="Tmp39"/>
    <property type="match status" value="2"/>
</dbReference>
<name>A0AAJ6VWR8_9ACAR</name>
<keyword evidence="8" id="KW-1185">Reference proteome</keyword>
<comment type="subcellular location">
    <subcellularLocation>
        <location evidence="1">Membrane</location>
        <topology evidence="1">Multi-pass membrane protein</topology>
    </subcellularLocation>
</comment>
<evidence type="ECO:0000256" key="4">
    <source>
        <dbReference type="ARBA" id="ARBA00022989"/>
    </source>
</evidence>
<proteinExistence type="inferred from homology"/>
<evidence type="ECO:0000313" key="8">
    <source>
        <dbReference type="Proteomes" id="UP000694867"/>
    </source>
</evidence>
<evidence type="ECO:0000313" key="9">
    <source>
        <dbReference type="RefSeq" id="XP_003741294.1"/>
    </source>
</evidence>
<comment type="similarity">
    <text evidence="2">Belongs to the TMEM39 family.</text>
</comment>
<dbReference type="InterPro" id="IPR019397">
    <property type="entry name" value="Uncharacterised_TMEM39"/>
</dbReference>
<evidence type="ECO:0000256" key="1">
    <source>
        <dbReference type="ARBA" id="ARBA00004141"/>
    </source>
</evidence>
<organism evidence="8 9">
    <name type="scientific">Galendromus occidentalis</name>
    <name type="common">western predatory mite</name>
    <dbReference type="NCBI Taxonomy" id="34638"/>
    <lineage>
        <taxon>Eukaryota</taxon>
        <taxon>Metazoa</taxon>
        <taxon>Ecdysozoa</taxon>
        <taxon>Arthropoda</taxon>
        <taxon>Chelicerata</taxon>
        <taxon>Arachnida</taxon>
        <taxon>Acari</taxon>
        <taxon>Parasitiformes</taxon>
        <taxon>Mesostigmata</taxon>
        <taxon>Gamasina</taxon>
        <taxon>Phytoseioidea</taxon>
        <taxon>Phytoseiidae</taxon>
        <taxon>Typhlodrominae</taxon>
        <taxon>Galendromus</taxon>
    </lineage>
</organism>
<keyword evidence="3 7" id="KW-0812">Transmembrane</keyword>
<evidence type="ECO:0000256" key="7">
    <source>
        <dbReference type="SAM" id="Phobius"/>
    </source>
</evidence>
<dbReference type="GeneID" id="100902980"/>
<dbReference type="AlphaFoldDB" id="A0AAJ6VWR8"/>
<evidence type="ECO:0000256" key="3">
    <source>
        <dbReference type="ARBA" id="ARBA00022692"/>
    </source>
</evidence>
<feature type="transmembrane region" description="Helical" evidence="7">
    <location>
        <begin position="191"/>
        <end position="209"/>
    </location>
</feature>
<feature type="transmembrane region" description="Helical" evidence="7">
    <location>
        <begin position="229"/>
        <end position="248"/>
    </location>
</feature>
<dbReference type="GO" id="GO:0016020">
    <property type="term" value="C:membrane"/>
    <property type="evidence" value="ECO:0007669"/>
    <property type="project" value="UniProtKB-SubCell"/>
</dbReference>
<evidence type="ECO:0000256" key="5">
    <source>
        <dbReference type="ARBA" id="ARBA00023136"/>
    </source>
</evidence>
<keyword evidence="4 7" id="KW-1133">Transmembrane helix</keyword>
<keyword evidence="5 7" id="KW-0472">Membrane</keyword>
<evidence type="ECO:0000256" key="6">
    <source>
        <dbReference type="SAM" id="MobiDB-lite"/>
    </source>
</evidence>
<gene>
    <name evidence="9" type="primary">LOC100902980</name>
</gene>
<dbReference type="RefSeq" id="XP_003741294.1">
    <property type="nucleotide sequence ID" value="XM_003741246.1"/>
</dbReference>
<feature type="transmembrane region" description="Helical" evidence="7">
    <location>
        <begin position="137"/>
        <end position="157"/>
    </location>
</feature>
<protein>
    <submittedName>
        <fullName evidence="9">Transmembrane protein 39A</fullName>
    </submittedName>
</protein>
<feature type="transmembrane region" description="Helical" evidence="7">
    <location>
        <begin position="328"/>
        <end position="346"/>
    </location>
</feature>
<accession>A0AAJ6VWR8</accession>
<evidence type="ECO:0000256" key="2">
    <source>
        <dbReference type="ARBA" id="ARBA00010737"/>
    </source>
</evidence>
<reference evidence="9" key="1">
    <citation type="submission" date="2025-08" db="UniProtKB">
        <authorList>
            <consortium name="RefSeq"/>
        </authorList>
    </citation>
    <scope>IDENTIFICATION</scope>
</reference>
<sequence length="397" mass="45578">MARAGARRLQVSCKSEEPPGAPPTPRHMRRPAIEIPSTLTFQMSVCIFSLTCLAAQYVNLYHSVWWLPMSNQKQAINYHLIDRHTAIFIMTILCRRLPCAILPRLRARHSAIIFFFPIISYCALQICRSYGTLSLAFLLYPVVIYWGVFGATIVPLMSATGWTEYPPDHLCCFSAKASDIRGEAAMFKADFNARLKIILFDSLLVYYYASFEPCVLMSLHLHVDFFSLFAHGWATWLGALSLFANFHFNPDYVDSVHRCALHLGKWQKVEPRHAPHHIWSDHCFWPQNNLVKVRNKEYFRAEGICNAAEPGNVSHLRLYALFSHPQQLTRVLLILVILQVSTQLWMVITARYWHNSLVAILLLLAGSSNLFKTVRQYLVTKQLYTTEKNILEAALFK</sequence>
<feature type="transmembrane region" description="Helical" evidence="7">
    <location>
        <begin position="352"/>
        <end position="371"/>
    </location>
</feature>
<dbReference type="Proteomes" id="UP000694867">
    <property type="component" value="Unplaced"/>
</dbReference>
<dbReference type="KEGG" id="goe:100902980"/>
<feature type="transmembrane region" description="Helical" evidence="7">
    <location>
        <begin position="110"/>
        <end position="131"/>
    </location>
</feature>
<dbReference type="PANTHER" id="PTHR12995">
    <property type="entry name" value="FI21814P1"/>
    <property type="match status" value="1"/>
</dbReference>
<dbReference type="PANTHER" id="PTHR12995:SF4">
    <property type="entry name" value="FI21814P1"/>
    <property type="match status" value="1"/>
</dbReference>